<reference evidence="2 3" key="1">
    <citation type="submission" date="2023-01" db="EMBL/GenBank/DDBJ databases">
        <title>Analysis of 21 Apiospora genomes using comparative genomics revels a genus with tremendous synthesis potential of carbohydrate active enzymes and secondary metabolites.</title>
        <authorList>
            <person name="Sorensen T."/>
        </authorList>
    </citation>
    <scope>NUCLEOTIDE SEQUENCE [LARGE SCALE GENOMIC DNA]</scope>
    <source>
        <strain evidence="2 3">CBS 83171</strain>
    </source>
</reference>
<keyword evidence="3" id="KW-1185">Reference proteome</keyword>
<proteinExistence type="predicted"/>
<evidence type="ECO:0000256" key="1">
    <source>
        <dbReference type="SAM" id="MobiDB-lite"/>
    </source>
</evidence>
<evidence type="ECO:0000313" key="3">
    <source>
        <dbReference type="Proteomes" id="UP001446871"/>
    </source>
</evidence>
<dbReference type="EMBL" id="JAQQWM010000007">
    <property type="protein sequence ID" value="KAK8057594.1"/>
    <property type="molecule type" value="Genomic_DNA"/>
</dbReference>
<feature type="compositionally biased region" description="Polar residues" evidence="1">
    <location>
        <begin position="75"/>
        <end position="84"/>
    </location>
</feature>
<name>A0ABR1UFA9_9PEZI</name>
<feature type="region of interest" description="Disordered" evidence="1">
    <location>
        <begin position="17"/>
        <end position="91"/>
    </location>
</feature>
<gene>
    <name evidence="2" type="ORF">PG996_011531</name>
</gene>
<dbReference type="Proteomes" id="UP001446871">
    <property type="component" value="Unassembled WGS sequence"/>
</dbReference>
<accession>A0ABR1UFA9</accession>
<organism evidence="2 3">
    <name type="scientific">Apiospora saccharicola</name>
    <dbReference type="NCBI Taxonomy" id="335842"/>
    <lineage>
        <taxon>Eukaryota</taxon>
        <taxon>Fungi</taxon>
        <taxon>Dikarya</taxon>
        <taxon>Ascomycota</taxon>
        <taxon>Pezizomycotina</taxon>
        <taxon>Sordariomycetes</taxon>
        <taxon>Xylariomycetidae</taxon>
        <taxon>Amphisphaeriales</taxon>
        <taxon>Apiosporaceae</taxon>
        <taxon>Apiospora</taxon>
    </lineage>
</organism>
<sequence>MAAQSLEAAVHSLGQALAVESTENPGGVPSAPASRGSPRVFNTRDIKMESPLNSDSGEQDEAEHELRPLKRLRITETTLPSTSHRGLAAPHPPPKPKLCWYCKAGGHSPLRCLRVEPGTGMTKVCPIHPHIKDHSLDECNQLLEYLTTPHLTKVLYMSMALERRGLPPIYTEAVCINELATRLGKPLDELPWSVDYSVIQWHMHSDLFESSMDYLYAPKLPEFTAESRRSMVTGPQTLYSRRPLYGDLDSLISHLSGTTTFVLDY</sequence>
<protein>
    <submittedName>
        <fullName evidence="2">Uncharacterized protein</fullName>
    </submittedName>
</protein>
<comment type="caution">
    <text evidence="2">The sequence shown here is derived from an EMBL/GenBank/DDBJ whole genome shotgun (WGS) entry which is preliminary data.</text>
</comment>
<evidence type="ECO:0000313" key="2">
    <source>
        <dbReference type="EMBL" id="KAK8057594.1"/>
    </source>
</evidence>